<evidence type="ECO:0000313" key="3">
    <source>
        <dbReference type="EMBL" id="OZV67607.1"/>
    </source>
</evidence>
<comment type="similarity">
    <text evidence="1">Belongs to the CIA30 family.</text>
</comment>
<accession>A0A265UR98</accession>
<dbReference type="Pfam" id="PF08547">
    <property type="entry name" value="CIA30"/>
    <property type="match status" value="1"/>
</dbReference>
<keyword evidence="4" id="KW-1185">Reference proteome</keyword>
<sequence>MFRILIIFLISTILQSMTLFDFSKDCNLSNWRILDDVVMGGRSNGIFKLNEDNHGEFSGKISLENNGGFSSVRYYFEKIETTAFSEFTLRIKGDGKKYQFRVKDDRNRRHSYVFEFTTNGDWQTIKIPFSQMYASFRGNRLNIPNFDGNHMEEIAFLIGNKKEEQFKLLIDAIGLK</sequence>
<organism evidence="3 4">
    <name type="scientific">Winogradskyella aurantia</name>
    <dbReference type="NCBI Taxonomy" id="1915063"/>
    <lineage>
        <taxon>Bacteria</taxon>
        <taxon>Pseudomonadati</taxon>
        <taxon>Bacteroidota</taxon>
        <taxon>Flavobacteriia</taxon>
        <taxon>Flavobacteriales</taxon>
        <taxon>Flavobacteriaceae</taxon>
        <taxon>Winogradskyella</taxon>
    </lineage>
</organism>
<protein>
    <submittedName>
        <fullName evidence="3">CIA30 family protein</fullName>
    </submittedName>
</protein>
<dbReference type="SUPFAM" id="SSF49785">
    <property type="entry name" value="Galactose-binding domain-like"/>
    <property type="match status" value="1"/>
</dbReference>
<evidence type="ECO:0000313" key="4">
    <source>
        <dbReference type="Proteomes" id="UP000216840"/>
    </source>
</evidence>
<gene>
    <name evidence="3" type="ORF">CA834_11700</name>
</gene>
<proteinExistence type="inferred from homology"/>
<dbReference type="EMBL" id="NGJN01000006">
    <property type="protein sequence ID" value="OZV67607.1"/>
    <property type="molecule type" value="Genomic_DNA"/>
</dbReference>
<name>A0A265UR98_9FLAO</name>
<evidence type="ECO:0000259" key="2">
    <source>
        <dbReference type="Pfam" id="PF08547"/>
    </source>
</evidence>
<dbReference type="PANTHER" id="PTHR13194:SF19">
    <property type="entry name" value="NAD(P)-BINDING ROSSMANN-FOLD SUPERFAMILY PROTEIN"/>
    <property type="match status" value="1"/>
</dbReference>
<dbReference type="InterPro" id="IPR013857">
    <property type="entry name" value="NADH-UbQ_OxRdtase-assoc_prot30"/>
</dbReference>
<dbReference type="Proteomes" id="UP000216840">
    <property type="component" value="Unassembled WGS sequence"/>
</dbReference>
<dbReference type="AlphaFoldDB" id="A0A265UR98"/>
<dbReference type="InterPro" id="IPR039131">
    <property type="entry name" value="NDUFAF1"/>
</dbReference>
<reference evidence="3 4" key="1">
    <citation type="submission" date="2017-05" db="EMBL/GenBank/DDBJ databases">
        <title>The draft genome sequence of Idiomarina salinarum WNB302.</title>
        <authorList>
            <person name="Sun Y."/>
            <person name="Chen B."/>
            <person name="Du Z."/>
        </authorList>
    </citation>
    <scope>NUCLEOTIDE SEQUENCE [LARGE SCALE GENOMIC DNA]</scope>
    <source>
        <strain evidence="3 4">WNB302</strain>
    </source>
</reference>
<comment type="caution">
    <text evidence="3">The sequence shown here is derived from an EMBL/GenBank/DDBJ whole genome shotgun (WGS) entry which is preliminary data.</text>
</comment>
<dbReference type="Gene3D" id="2.60.120.430">
    <property type="entry name" value="Galactose-binding lectin"/>
    <property type="match status" value="1"/>
</dbReference>
<dbReference type="PANTHER" id="PTHR13194">
    <property type="entry name" value="COMPLEX I INTERMEDIATE-ASSOCIATED PROTEIN 30"/>
    <property type="match status" value="1"/>
</dbReference>
<dbReference type="InterPro" id="IPR008979">
    <property type="entry name" value="Galactose-bd-like_sf"/>
</dbReference>
<feature type="domain" description="NADH:ubiquinone oxidoreductase intermediate-associated protein 30" evidence="2">
    <location>
        <begin position="20"/>
        <end position="170"/>
    </location>
</feature>
<evidence type="ECO:0000256" key="1">
    <source>
        <dbReference type="ARBA" id="ARBA00007884"/>
    </source>
</evidence>
<dbReference type="OrthoDB" id="442188at2"/>